<evidence type="ECO:0000256" key="8">
    <source>
        <dbReference type="ARBA" id="ARBA00022723"/>
    </source>
</evidence>
<evidence type="ECO:0000256" key="3">
    <source>
        <dbReference type="ARBA" id="ARBA00020352"/>
    </source>
</evidence>
<evidence type="ECO:0000256" key="17">
    <source>
        <dbReference type="PIRSR" id="PIRSR606309-2"/>
    </source>
</evidence>
<keyword evidence="12 19" id="KW-0239">DNA-directed DNA polymerase</keyword>
<dbReference type="NCBIfam" id="TIGR01406">
    <property type="entry name" value="dnaQ_proteo"/>
    <property type="match status" value="1"/>
</dbReference>
<dbReference type="AlphaFoldDB" id="A0A172WDG1"/>
<dbReference type="InterPro" id="IPR036397">
    <property type="entry name" value="RNaseH_sf"/>
</dbReference>
<feature type="binding site" evidence="17">
    <location>
        <position position="12"/>
    </location>
    <ligand>
        <name>substrate</name>
    </ligand>
</feature>
<comment type="catalytic activity">
    <reaction evidence="14 19">
        <text>DNA(n) + a 2'-deoxyribonucleoside 5'-triphosphate = DNA(n+1) + diphosphate</text>
        <dbReference type="Rhea" id="RHEA:22508"/>
        <dbReference type="Rhea" id="RHEA-COMP:17339"/>
        <dbReference type="Rhea" id="RHEA-COMP:17340"/>
        <dbReference type="ChEBI" id="CHEBI:33019"/>
        <dbReference type="ChEBI" id="CHEBI:61560"/>
        <dbReference type="ChEBI" id="CHEBI:173112"/>
        <dbReference type="EC" id="2.7.7.7"/>
    </reaction>
</comment>
<evidence type="ECO:0000256" key="11">
    <source>
        <dbReference type="ARBA" id="ARBA00022842"/>
    </source>
</evidence>
<evidence type="ECO:0000256" key="14">
    <source>
        <dbReference type="ARBA" id="ARBA00049244"/>
    </source>
</evidence>
<dbReference type="GO" id="GO:0045004">
    <property type="term" value="P:DNA replication proofreading"/>
    <property type="evidence" value="ECO:0007669"/>
    <property type="project" value="TreeGrafter"/>
</dbReference>
<evidence type="ECO:0000313" key="22">
    <source>
        <dbReference type="Proteomes" id="UP000077654"/>
    </source>
</evidence>
<dbReference type="NCBIfam" id="NF004316">
    <property type="entry name" value="PRK05711.1"/>
    <property type="match status" value="1"/>
</dbReference>
<evidence type="ECO:0000256" key="10">
    <source>
        <dbReference type="ARBA" id="ARBA00022839"/>
    </source>
</evidence>
<keyword evidence="8 18" id="KW-0479">Metal-binding</keyword>
<comment type="cofactor">
    <cofactor evidence="18">
        <name>Mg(2+)</name>
        <dbReference type="ChEBI" id="CHEBI:18420"/>
    </cofactor>
    <cofactor evidence="18">
        <name>Mn(2+)</name>
        <dbReference type="ChEBI" id="CHEBI:29035"/>
    </cofactor>
    <text evidence="18">Binds 2 divalent metal cations. Magnesium or manganese.</text>
</comment>
<evidence type="ECO:0000256" key="13">
    <source>
        <dbReference type="ARBA" id="ARBA00023211"/>
    </source>
</evidence>
<dbReference type="Pfam" id="PF00929">
    <property type="entry name" value="RNase_T"/>
    <property type="match status" value="1"/>
</dbReference>
<keyword evidence="13 18" id="KW-0464">Manganese</keyword>
<comment type="subunit">
    <text evidence="15">The DNA polymerase holoenzyme is a complex that contains 10 different types of subunits. These subunits are organized into 3 functionally essential subassemblies: the pol III core, the beta sliding clamp processivity factor and the clamp-loading complex. The pol III core (subunits alpha,epsilon and theta) contains the polymerase and the 3'-5' exonuclease proofreading activities. The polymerase is tethered to the template via the sliding clamp processivity factor. The clamp-loading complex assembles the beta processivity factor onto the primer template and plays a central role in the organization and communication at the replication fork. This complex contains delta, delta', psi and chi, and copies of either or both of two different DnaX proteins, gamma and tau. The composition of the holoenzyme is, therefore: (alpha,epsilon,theta)[2]-(gamma/tau)[3]-delta,delta', psi,chi-beta[4].</text>
</comment>
<sequence>MKKDRKVVLDTETTGMNFTGCFYENHRIIEIGAVEIINNHITGNNFHSYIFPERSIDKNAFKIHGISSNFLSCKPKFSEIIVPFLTYLDNSDLIIHNAKFDIGFINYELSMLKLNVKNISENCNIIDTLSMARKIFPGKKNTLDSLCTRYKIDITNRTIHSAIYDAKLLAKVYIFMTNFQKSLPIFDNNVFENYLSKKAYSKHARSKILLATEHESISHKNYLKYMMNISGKCIWLTE</sequence>
<keyword evidence="10 19" id="KW-0269">Exonuclease</keyword>
<keyword evidence="4 19" id="KW-0808">Transferase</keyword>
<feature type="binding site" evidence="18">
    <location>
        <position position="12"/>
    </location>
    <ligand>
        <name>a divalent metal cation</name>
        <dbReference type="ChEBI" id="CHEBI:60240"/>
        <label>1</label>
        <note>catalytic</note>
    </ligand>
</feature>
<evidence type="ECO:0000256" key="5">
    <source>
        <dbReference type="ARBA" id="ARBA00022695"/>
    </source>
</evidence>
<dbReference type="GO" id="GO:0008408">
    <property type="term" value="F:3'-5' exonuclease activity"/>
    <property type="evidence" value="ECO:0007669"/>
    <property type="project" value="TreeGrafter"/>
</dbReference>
<evidence type="ECO:0000313" key="21">
    <source>
        <dbReference type="EMBL" id="ANF17020.1"/>
    </source>
</evidence>
<dbReference type="PANTHER" id="PTHR30231">
    <property type="entry name" value="DNA POLYMERASE III SUBUNIT EPSILON"/>
    <property type="match status" value="1"/>
</dbReference>
<dbReference type="GO" id="GO:0005829">
    <property type="term" value="C:cytosol"/>
    <property type="evidence" value="ECO:0007669"/>
    <property type="project" value="TreeGrafter"/>
</dbReference>
<protein>
    <recommendedName>
        <fullName evidence="3 19">DNA polymerase III subunit epsilon</fullName>
        <ecNumber evidence="2 19">2.7.7.7</ecNumber>
    </recommendedName>
</protein>
<comment type="cofactor">
    <cofactor evidence="1 19">
        <name>Mn(2+)</name>
        <dbReference type="ChEBI" id="CHEBI:29035"/>
    </cofactor>
</comment>
<feature type="binding site" evidence="17">
    <location>
        <position position="10"/>
    </location>
    <ligand>
        <name>substrate</name>
    </ligand>
</feature>
<dbReference type="CDD" id="cd06131">
    <property type="entry name" value="DNA_pol_III_epsilon_Ecoli_like"/>
    <property type="match status" value="1"/>
</dbReference>
<feature type="domain" description="Exonuclease" evidence="20">
    <location>
        <begin position="5"/>
        <end position="182"/>
    </location>
</feature>
<evidence type="ECO:0000256" key="7">
    <source>
        <dbReference type="ARBA" id="ARBA00022722"/>
    </source>
</evidence>
<dbReference type="RefSeq" id="WP_075474111.1">
    <property type="nucleotide sequence ID" value="NZ_CP011299.1"/>
</dbReference>
<feature type="binding site" evidence="18">
    <location>
        <position position="165"/>
    </location>
    <ligand>
        <name>a divalent metal cation</name>
        <dbReference type="ChEBI" id="CHEBI:60240"/>
        <label>1</label>
        <note>catalytic</note>
    </ligand>
</feature>
<organism evidence="21 22">
    <name type="scientific">Buchnera aphidicola subsp. Schlechtendalia chinensis</name>
    <dbReference type="NCBI Taxonomy" id="118110"/>
    <lineage>
        <taxon>Bacteria</taxon>
        <taxon>Pseudomonadati</taxon>
        <taxon>Pseudomonadota</taxon>
        <taxon>Gammaproteobacteria</taxon>
        <taxon>Enterobacterales</taxon>
        <taxon>Erwiniaceae</taxon>
        <taxon>Buchnera</taxon>
    </lineage>
</organism>
<dbReference type="FunFam" id="3.30.420.10:FF:000012">
    <property type="entry name" value="DNA polymerase III subunit epsilon"/>
    <property type="match status" value="1"/>
</dbReference>
<dbReference type="PANTHER" id="PTHR30231:SF41">
    <property type="entry name" value="DNA POLYMERASE III SUBUNIT EPSILON"/>
    <property type="match status" value="1"/>
</dbReference>
<evidence type="ECO:0000256" key="6">
    <source>
        <dbReference type="ARBA" id="ARBA00022705"/>
    </source>
</evidence>
<dbReference type="Proteomes" id="UP000077654">
    <property type="component" value="Chromosome"/>
</dbReference>
<feature type="binding site" evidence="17">
    <location>
        <position position="64"/>
    </location>
    <ligand>
        <name>substrate</name>
    </ligand>
</feature>
<dbReference type="InterPro" id="IPR013520">
    <property type="entry name" value="Ribonucl_H"/>
</dbReference>
<gene>
    <name evidence="19" type="primary">dnaQ</name>
    <name evidence="21" type="ORF">XW81_01165</name>
</gene>
<evidence type="ECO:0000256" key="4">
    <source>
        <dbReference type="ARBA" id="ARBA00022679"/>
    </source>
</evidence>
<keyword evidence="9 19" id="KW-0378">Hydrolase</keyword>
<keyword evidence="22" id="KW-1185">Reference proteome</keyword>
<keyword evidence="6 19" id="KW-0235">DNA replication</keyword>
<evidence type="ECO:0000256" key="19">
    <source>
        <dbReference type="RuleBase" id="RU364087"/>
    </source>
</evidence>
<dbReference type="Gene3D" id="3.30.420.10">
    <property type="entry name" value="Ribonuclease H-like superfamily/Ribonuclease H"/>
    <property type="match status" value="1"/>
</dbReference>
<feature type="active site" description="Proton acceptor" evidence="16">
    <location>
        <position position="160"/>
    </location>
</feature>
<proteinExistence type="predicted"/>
<dbReference type="STRING" id="118110.XW81_01165"/>
<dbReference type="InterPro" id="IPR006054">
    <property type="entry name" value="DnaQ"/>
</dbReference>
<dbReference type="SUPFAM" id="SSF53098">
    <property type="entry name" value="Ribonuclease H-like"/>
    <property type="match status" value="1"/>
</dbReference>
<feature type="binding site" evidence="18">
    <location>
        <position position="10"/>
    </location>
    <ligand>
        <name>a divalent metal cation</name>
        <dbReference type="ChEBI" id="CHEBI:60240"/>
        <label>1</label>
        <note>catalytic</note>
    </ligand>
</feature>
<dbReference type="SMART" id="SM00479">
    <property type="entry name" value="EXOIII"/>
    <property type="match status" value="1"/>
</dbReference>
<dbReference type="OrthoDB" id="9804290at2"/>
<evidence type="ECO:0000256" key="9">
    <source>
        <dbReference type="ARBA" id="ARBA00022801"/>
    </source>
</evidence>
<reference evidence="21 22" key="1">
    <citation type="submission" date="2015-04" db="EMBL/GenBank/DDBJ databases">
        <title>Buchnera aphidicola assembly.</title>
        <authorList>
            <person name="Zhang Y."/>
        </authorList>
    </citation>
    <scope>NUCLEOTIDE SEQUENCE [LARGE SCALE GENOMIC DNA]</scope>
    <source>
        <strain evidence="21 22">SC</strain>
    </source>
</reference>
<keyword evidence="11 18" id="KW-0460">Magnesium</keyword>
<dbReference type="InterPro" id="IPR006309">
    <property type="entry name" value="DnaQ_proteo"/>
</dbReference>
<dbReference type="GO" id="GO:0003887">
    <property type="term" value="F:DNA-directed DNA polymerase activity"/>
    <property type="evidence" value="ECO:0007669"/>
    <property type="project" value="UniProtKB-KW"/>
</dbReference>
<keyword evidence="7 19" id="KW-0540">Nuclease</keyword>
<evidence type="ECO:0000256" key="15">
    <source>
        <dbReference type="ARBA" id="ARBA00065841"/>
    </source>
</evidence>
<dbReference type="GO" id="GO:0046872">
    <property type="term" value="F:metal ion binding"/>
    <property type="evidence" value="ECO:0007669"/>
    <property type="project" value="UniProtKB-KW"/>
</dbReference>
<dbReference type="InterPro" id="IPR012337">
    <property type="entry name" value="RNaseH-like_sf"/>
</dbReference>
<keyword evidence="5 19" id="KW-0548">Nucleotidyltransferase</keyword>
<dbReference type="NCBIfam" id="TIGR00573">
    <property type="entry name" value="dnaq"/>
    <property type="match status" value="1"/>
</dbReference>
<dbReference type="EC" id="2.7.7.7" evidence="2 19"/>
<name>A0A172WDG1_BUCSC</name>
<dbReference type="GO" id="GO:0003677">
    <property type="term" value="F:DNA binding"/>
    <property type="evidence" value="ECO:0007669"/>
    <property type="project" value="InterPro"/>
</dbReference>
<evidence type="ECO:0000259" key="20">
    <source>
        <dbReference type="SMART" id="SM00479"/>
    </source>
</evidence>
<evidence type="ECO:0000256" key="18">
    <source>
        <dbReference type="PIRSR" id="PIRSR606309-3"/>
    </source>
</evidence>
<feature type="binding site" evidence="17">
    <location>
        <position position="165"/>
    </location>
    <ligand>
        <name>substrate</name>
    </ligand>
</feature>
<evidence type="ECO:0000256" key="12">
    <source>
        <dbReference type="ARBA" id="ARBA00022932"/>
    </source>
</evidence>
<comment type="function">
    <text evidence="19">DNA polymerase III is a complex, multichain enzyme responsible for most of the replicative synthesis in bacteria. The epsilon subunit contain the editing function and is a proofreading 3'-5' exonuclease.</text>
</comment>
<evidence type="ECO:0000256" key="2">
    <source>
        <dbReference type="ARBA" id="ARBA00012417"/>
    </source>
</evidence>
<dbReference type="EMBL" id="CP011299">
    <property type="protein sequence ID" value="ANF17020.1"/>
    <property type="molecule type" value="Genomic_DNA"/>
</dbReference>
<evidence type="ECO:0000256" key="1">
    <source>
        <dbReference type="ARBA" id="ARBA00001936"/>
    </source>
</evidence>
<evidence type="ECO:0000256" key="16">
    <source>
        <dbReference type="PIRSR" id="PIRSR606309-1"/>
    </source>
</evidence>
<accession>A0A172WDG1</accession>
<dbReference type="PATRIC" id="fig|118110.3.peg.234"/>